<keyword evidence="4" id="KW-1185">Reference proteome</keyword>
<feature type="domain" description="DUF4426" evidence="2">
    <location>
        <begin position="32"/>
        <end position="148"/>
    </location>
</feature>
<protein>
    <recommendedName>
        <fullName evidence="2">DUF4426 domain-containing protein</fullName>
    </recommendedName>
</protein>
<evidence type="ECO:0000313" key="4">
    <source>
        <dbReference type="Proteomes" id="UP000176037"/>
    </source>
</evidence>
<evidence type="ECO:0000256" key="1">
    <source>
        <dbReference type="SAM" id="SignalP"/>
    </source>
</evidence>
<proteinExistence type="predicted"/>
<dbReference type="STRING" id="1856405.BFC17_05885"/>
<accession>A0A1E8F9U1</accession>
<dbReference type="RefSeq" id="WP_070178210.1">
    <property type="nucleotide sequence ID" value="NZ_BMJR01000005.1"/>
</dbReference>
<keyword evidence="1" id="KW-0732">Signal</keyword>
<evidence type="ECO:0000259" key="2">
    <source>
        <dbReference type="Pfam" id="PF14467"/>
    </source>
</evidence>
<dbReference type="Proteomes" id="UP000176037">
    <property type="component" value="Unassembled WGS sequence"/>
</dbReference>
<organism evidence="3 4">
    <name type="scientific">Alteromonas lipolytica</name>
    <dbReference type="NCBI Taxonomy" id="1856405"/>
    <lineage>
        <taxon>Bacteria</taxon>
        <taxon>Pseudomonadati</taxon>
        <taxon>Pseudomonadota</taxon>
        <taxon>Gammaproteobacteria</taxon>
        <taxon>Alteromonadales</taxon>
        <taxon>Alteromonadaceae</taxon>
        <taxon>Alteromonas/Salinimonas group</taxon>
        <taxon>Alteromonas</taxon>
    </lineage>
</organism>
<feature type="signal peptide" evidence="1">
    <location>
        <begin position="1"/>
        <end position="28"/>
    </location>
</feature>
<dbReference type="Gene3D" id="2.60.40.3340">
    <property type="entry name" value="Domain of unknown function DUF4426"/>
    <property type="match status" value="1"/>
</dbReference>
<reference evidence="3 4" key="1">
    <citation type="submission" date="2016-09" db="EMBL/GenBank/DDBJ databases">
        <title>Alteromonas lipolytica, a new species isolated from sea water.</title>
        <authorList>
            <person name="Wu Y.-H."/>
            <person name="Cheng H."/>
            <person name="Xu X.-W."/>
        </authorList>
    </citation>
    <scope>NUCLEOTIDE SEQUENCE [LARGE SCALE GENOMIC DNA]</scope>
    <source>
        <strain evidence="3 4">JW12</strain>
    </source>
</reference>
<sequence>MSNYLAKKGLRGILLSMLLLPLAFMAQAEQKEQLGQWDVHYIVVNSTFFSPEIARQYGIVRSKYNALVNISVLESATQQAQTVGMQGTATNLLGTEKKLAFKKVQEGDAIYYLAVFDFRHDETYRFNIEIRRGNTVETLKFQQKMYVD</sequence>
<comment type="caution">
    <text evidence="3">The sequence shown here is derived from an EMBL/GenBank/DDBJ whole genome shotgun (WGS) entry which is preliminary data.</text>
</comment>
<dbReference type="OrthoDB" id="8563353at2"/>
<evidence type="ECO:0000313" key="3">
    <source>
        <dbReference type="EMBL" id="OFI32682.1"/>
    </source>
</evidence>
<dbReference type="EMBL" id="MJIC01000016">
    <property type="protein sequence ID" value="OFI32682.1"/>
    <property type="molecule type" value="Genomic_DNA"/>
</dbReference>
<feature type="chain" id="PRO_5009213888" description="DUF4426 domain-containing protein" evidence="1">
    <location>
        <begin position="29"/>
        <end position="148"/>
    </location>
</feature>
<dbReference type="InterPro" id="IPR025218">
    <property type="entry name" value="DUF4426"/>
</dbReference>
<dbReference type="Pfam" id="PF14467">
    <property type="entry name" value="DUF4426"/>
    <property type="match status" value="1"/>
</dbReference>
<name>A0A1E8F9U1_9ALTE</name>
<dbReference type="AlphaFoldDB" id="A0A1E8F9U1"/>
<gene>
    <name evidence="3" type="ORF">BFC17_05885</name>
</gene>